<keyword evidence="2" id="KW-1185">Reference proteome</keyword>
<evidence type="ECO:0000313" key="1">
    <source>
        <dbReference type="EMBL" id="CAG8832278.1"/>
    </source>
</evidence>
<dbReference type="EMBL" id="CAJVQB010045033">
    <property type="protein sequence ID" value="CAG8832278.1"/>
    <property type="molecule type" value="Genomic_DNA"/>
</dbReference>
<accession>A0ABN7WJG6</accession>
<protein>
    <submittedName>
        <fullName evidence="1">16408_t:CDS:1</fullName>
    </submittedName>
</protein>
<dbReference type="Proteomes" id="UP000789901">
    <property type="component" value="Unassembled WGS sequence"/>
</dbReference>
<gene>
    <name evidence="1" type="ORF">GMARGA_LOCUS30980</name>
</gene>
<reference evidence="1 2" key="1">
    <citation type="submission" date="2021-06" db="EMBL/GenBank/DDBJ databases">
        <authorList>
            <person name="Kallberg Y."/>
            <person name="Tangrot J."/>
            <person name="Rosling A."/>
        </authorList>
    </citation>
    <scope>NUCLEOTIDE SEQUENCE [LARGE SCALE GENOMIC DNA]</scope>
    <source>
        <strain evidence="1 2">120-4 pot B 10/14</strain>
    </source>
</reference>
<sequence length="231" mass="26367">MAQSIKTLIQRQKNKKPITNHIARECSTQKATSRESKSAKKVELIDFSNNILDQPIPDNVPLSLTLNSRIETPDVSPIKVIYCEAAIKQHPIYLLLDIGLSKKVEEKRSYIVQEDENKLHIVEIKKKTMSIEGKEVLYVSAKGLNSEEKSCIKCKELFKGIETLECLVDNLNEELGISHGTKEHTNLDKNQQAKVEELMKNNKFLFAEGLTQLERTKEEMHTIILKEEVKP</sequence>
<feature type="non-terminal residue" evidence="1">
    <location>
        <position position="231"/>
    </location>
</feature>
<proteinExistence type="predicted"/>
<comment type="caution">
    <text evidence="1">The sequence shown here is derived from an EMBL/GenBank/DDBJ whole genome shotgun (WGS) entry which is preliminary data.</text>
</comment>
<name>A0ABN7WJG6_GIGMA</name>
<evidence type="ECO:0000313" key="2">
    <source>
        <dbReference type="Proteomes" id="UP000789901"/>
    </source>
</evidence>
<organism evidence="1 2">
    <name type="scientific">Gigaspora margarita</name>
    <dbReference type="NCBI Taxonomy" id="4874"/>
    <lineage>
        <taxon>Eukaryota</taxon>
        <taxon>Fungi</taxon>
        <taxon>Fungi incertae sedis</taxon>
        <taxon>Mucoromycota</taxon>
        <taxon>Glomeromycotina</taxon>
        <taxon>Glomeromycetes</taxon>
        <taxon>Diversisporales</taxon>
        <taxon>Gigasporaceae</taxon>
        <taxon>Gigaspora</taxon>
    </lineage>
</organism>